<organism evidence="2 3">
    <name type="scientific">Microcoleus asticus IPMA8</name>
    <dbReference type="NCBI Taxonomy" id="2563858"/>
    <lineage>
        <taxon>Bacteria</taxon>
        <taxon>Bacillati</taxon>
        <taxon>Cyanobacteriota</taxon>
        <taxon>Cyanophyceae</taxon>
        <taxon>Oscillatoriophycideae</taxon>
        <taxon>Oscillatoriales</taxon>
        <taxon>Microcoleaceae</taxon>
        <taxon>Microcoleus</taxon>
        <taxon>Microcoleus asticus</taxon>
    </lineage>
</organism>
<name>A0ABX2CXA1_9CYAN</name>
<dbReference type="Proteomes" id="UP000702425">
    <property type="component" value="Unassembled WGS sequence"/>
</dbReference>
<dbReference type="InterPro" id="IPR037401">
    <property type="entry name" value="SnoaL-like"/>
</dbReference>
<dbReference type="Pfam" id="PF12680">
    <property type="entry name" value="SnoaL_2"/>
    <property type="match status" value="1"/>
</dbReference>
<dbReference type="SUPFAM" id="SSF54427">
    <property type="entry name" value="NTF2-like"/>
    <property type="match status" value="1"/>
</dbReference>
<reference evidence="2 3" key="1">
    <citation type="journal article" date="2020" name="Sci. Rep.">
        <title>A novel cyanobacterial geosmin producer, revising GeoA distribution and dispersion patterns in Bacteria.</title>
        <authorList>
            <person name="Churro C."/>
            <person name="Semedo-Aguiar A.P."/>
            <person name="Silva A.D."/>
            <person name="Pereira-Leal J.B."/>
            <person name="Leite R.B."/>
        </authorList>
    </citation>
    <scope>NUCLEOTIDE SEQUENCE [LARGE SCALE GENOMIC DNA]</scope>
    <source>
        <strain evidence="2 3">IPMA8</strain>
    </source>
</reference>
<protein>
    <recommendedName>
        <fullName evidence="1">SnoaL-like domain-containing protein</fullName>
    </recommendedName>
</protein>
<evidence type="ECO:0000259" key="1">
    <source>
        <dbReference type="Pfam" id="PF12680"/>
    </source>
</evidence>
<comment type="caution">
    <text evidence="2">The sequence shown here is derived from an EMBL/GenBank/DDBJ whole genome shotgun (WGS) entry which is preliminary data.</text>
</comment>
<feature type="domain" description="SnoaL-like" evidence="1">
    <location>
        <begin position="19"/>
        <end position="118"/>
    </location>
</feature>
<accession>A0ABX2CXA1</accession>
<sequence>MSDQLMSDRPAPEIELLHAAYAAFNARDIDAALALMTADVAWPKAFKGGFVRGPEEVRTYWTEQWSEIDPHVEPVSFYSEEAGRILVDVHQVVRDLAGAVLVDEHVGHRFTLEHGLIQAMEVCPLPSSTPES</sequence>
<dbReference type="Gene3D" id="3.10.450.50">
    <property type="match status" value="1"/>
</dbReference>
<proteinExistence type="predicted"/>
<keyword evidence="3" id="KW-1185">Reference proteome</keyword>
<gene>
    <name evidence="2" type="ORF">E5S67_01923</name>
</gene>
<dbReference type="EMBL" id="SRRZ01000026">
    <property type="protein sequence ID" value="NQE34200.1"/>
    <property type="molecule type" value="Genomic_DNA"/>
</dbReference>
<evidence type="ECO:0000313" key="3">
    <source>
        <dbReference type="Proteomes" id="UP000702425"/>
    </source>
</evidence>
<evidence type="ECO:0000313" key="2">
    <source>
        <dbReference type="EMBL" id="NQE34200.1"/>
    </source>
</evidence>
<dbReference type="InterPro" id="IPR032710">
    <property type="entry name" value="NTF2-like_dom_sf"/>
</dbReference>